<dbReference type="InterPro" id="IPR044814">
    <property type="entry name" value="Terpene_cyclase_plant_C1"/>
</dbReference>
<dbReference type="Proteomes" id="UP000886885">
    <property type="component" value="Chromosome 11D"/>
</dbReference>
<evidence type="ECO:0000313" key="8">
    <source>
        <dbReference type="EMBL" id="KAG6754727.1"/>
    </source>
</evidence>
<dbReference type="GO" id="GO:0016102">
    <property type="term" value="P:diterpenoid biosynthetic process"/>
    <property type="evidence" value="ECO:0007669"/>
    <property type="project" value="InterPro"/>
</dbReference>
<dbReference type="EMBL" id="JAAWWB010000022">
    <property type="protein sequence ID" value="KAG6754727.1"/>
    <property type="molecule type" value="Genomic_DNA"/>
</dbReference>
<evidence type="ECO:0000259" key="7">
    <source>
        <dbReference type="Pfam" id="PF03936"/>
    </source>
</evidence>
<dbReference type="GO" id="GO:0000287">
    <property type="term" value="F:magnesium ion binding"/>
    <property type="evidence" value="ECO:0007669"/>
    <property type="project" value="InterPro"/>
</dbReference>
<keyword evidence="3" id="KW-0460">Magnesium</keyword>
<evidence type="ECO:0000256" key="2">
    <source>
        <dbReference type="ARBA" id="ARBA00022723"/>
    </source>
</evidence>
<dbReference type="CDD" id="cd00684">
    <property type="entry name" value="Terpene_cyclase_plant_C1"/>
    <property type="match status" value="1"/>
</dbReference>
<evidence type="ECO:0000256" key="5">
    <source>
        <dbReference type="SAM" id="MobiDB-lite"/>
    </source>
</evidence>
<evidence type="ECO:0000256" key="3">
    <source>
        <dbReference type="ARBA" id="ARBA00022842"/>
    </source>
</evidence>
<dbReference type="InterPro" id="IPR005630">
    <property type="entry name" value="Terpene_synthase_metal-bd"/>
</dbReference>
<dbReference type="PANTHER" id="PTHR31225">
    <property type="entry name" value="OS04G0344100 PROTEIN-RELATED"/>
    <property type="match status" value="1"/>
</dbReference>
<dbReference type="SFLD" id="SFLDG01019">
    <property type="entry name" value="Terpene_Cyclase_Like_1_C_Termi"/>
    <property type="match status" value="1"/>
</dbReference>
<dbReference type="InterPro" id="IPR050148">
    <property type="entry name" value="Terpene_synthase-like"/>
</dbReference>
<feature type="domain" description="Terpene synthase N-terminal" evidence="6">
    <location>
        <begin position="75"/>
        <end position="210"/>
    </location>
</feature>
<feature type="domain" description="Terpene synthase metal-binding" evidence="7">
    <location>
        <begin position="619"/>
        <end position="751"/>
    </location>
</feature>
<dbReference type="GO" id="GO:0010333">
    <property type="term" value="F:terpene synthase activity"/>
    <property type="evidence" value="ECO:0007669"/>
    <property type="project" value="InterPro"/>
</dbReference>
<dbReference type="InterPro" id="IPR001906">
    <property type="entry name" value="Terpene_synth_N"/>
</dbReference>
<proteinExistence type="predicted"/>
<dbReference type="AlphaFoldDB" id="A0A8X7YSY8"/>
<dbReference type="InterPro" id="IPR034741">
    <property type="entry name" value="Terpene_cyclase-like_1_C"/>
</dbReference>
<name>A0A8X7YSY8_POPTO</name>
<evidence type="ECO:0000313" key="9">
    <source>
        <dbReference type="Proteomes" id="UP000886885"/>
    </source>
</evidence>
<dbReference type="PANTHER" id="PTHR31225:SF0">
    <property type="entry name" value="S-(+)-LINALOOL SYNTHASE, CHLOROPLASTIC"/>
    <property type="match status" value="1"/>
</dbReference>
<reference evidence="8" key="1">
    <citation type="journal article" date="2020" name="bioRxiv">
        <title>Hybrid origin of Populus tomentosa Carr. identified through genome sequencing and phylogenomic analysis.</title>
        <authorList>
            <person name="An X."/>
            <person name="Gao K."/>
            <person name="Chen Z."/>
            <person name="Li J."/>
            <person name="Yang X."/>
            <person name="Yang X."/>
            <person name="Zhou J."/>
            <person name="Guo T."/>
            <person name="Zhao T."/>
            <person name="Huang S."/>
            <person name="Miao D."/>
            <person name="Khan W.U."/>
            <person name="Rao P."/>
            <person name="Ye M."/>
            <person name="Lei B."/>
            <person name="Liao W."/>
            <person name="Wang J."/>
            <person name="Ji L."/>
            <person name="Li Y."/>
            <person name="Guo B."/>
            <person name="Mustafa N.S."/>
            <person name="Li S."/>
            <person name="Yun Q."/>
            <person name="Keller S.R."/>
            <person name="Mao J."/>
            <person name="Zhang R."/>
            <person name="Strauss S.H."/>
        </authorList>
    </citation>
    <scope>NUCLEOTIDE SEQUENCE</scope>
    <source>
        <strain evidence="8">GM15</strain>
        <tissue evidence="8">Leaf</tissue>
    </source>
</reference>
<comment type="cofactor">
    <cofactor evidence="1">
        <name>Mg(2+)</name>
        <dbReference type="ChEBI" id="CHEBI:18420"/>
    </cofactor>
</comment>
<organism evidence="8 9">
    <name type="scientific">Populus tomentosa</name>
    <name type="common">Chinese white poplar</name>
    <dbReference type="NCBI Taxonomy" id="118781"/>
    <lineage>
        <taxon>Eukaryota</taxon>
        <taxon>Viridiplantae</taxon>
        <taxon>Streptophyta</taxon>
        <taxon>Embryophyta</taxon>
        <taxon>Tracheophyta</taxon>
        <taxon>Spermatophyta</taxon>
        <taxon>Magnoliopsida</taxon>
        <taxon>eudicotyledons</taxon>
        <taxon>Gunneridae</taxon>
        <taxon>Pentapetalae</taxon>
        <taxon>rosids</taxon>
        <taxon>fabids</taxon>
        <taxon>Malpighiales</taxon>
        <taxon>Salicaceae</taxon>
        <taxon>Saliceae</taxon>
        <taxon>Populus</taxon>
    </lineage>
</organism>
<keyword evidence="9" id="KW-1185">Reference proteome</keyword>
<comment type="caution">
    <text evidence="8">The sequence shown here is derived from an EMBL/GenBank/DDBJ whole genome shotgun (WGS) entry which is preliminary data.</text>
</comment>
<sequence length="1000" mass="113443">MALSCSVSLTAASGWPFPQNRNSERVKPIHKEFKPTLPSTQKWSVSQKQTLAFGPTKQYPITINNDDSDTGYAEKLQTFKHILRKEGKEPIEGLAMIDAIQRLSIDHHFQEEIDSILTRQSMLLSTIHSDNNLYEVALRFRLLRQQGYHVSAGVFDNFKDNEGRFKQKLSGDIMGLVSLYEASQLSIRGEDVLDEAGDYSYQLLRSSLTYLDNNQAGLVRNSLDHPHHKSLASFTAKYYFNDEPNGWVSELQELAKTEFERVHSQHQHEIVEILKWWKDLGLSTELRFARDQPLKWYMWSMACLTDPSLSEQRIELTKPVSMIYIIDDIFDVHGTLDELVCFTEVNNRWDIAAAEQLPDSMKICFKALNNITNDISYKIYKEHGWNPVDSLRKAWASLCRAFLVEARWFASGKLPSGEEYLKNGIVSSGVHVVLVHIFFLLGQYISKENVELISNFPPIISSTATILRLWDDLGSAKDENQDGHDGSYVECYLRENEGSSFEDARKQVLRMISDAWKQLNQECLSPNPFSSTFSKASLNIARMVPLMYDYDVNHRLPSLEEHMNSLFYEIVSQQGINKQGEEGEGREENFTRSKQRQMVLDMDDDYSWTQNLKEDSEPLVALWDIAAAEQLPDYMKICFKALNNITNEISYKIYNKHAWNPADSLRKAWASLCRAFLVEARWFASGKLPSGEEYLKNGIVSSGVHVVLVHIFFLLGQDLSKENVELISNFPPIISSTATILRLWDDLGSAKSPSLGVDSNLEVTDGDLVDPELFATLKSLGWTDDSGSSETTAAQSVPIDRETLQSEILSLKREALNHKRAGNVTEAMAHLKKAKLLERDLESLGGEVSSLIAHDPTIMKKGSPSQNTKEKNNVSSKPAPKSRLMIKKELLALKKKALALRREGRLDEADEELKKGKVLEQQLEEMENASTVKEKQAFGGVKNPDLEYEHPVISRGPLIREEEEDVTDQDMHDPAYLSLLRQLVAVTEQLKDAYKVVAMN</sequence>
<dbReference type="SFLD" id="SFLDS00005">
    <property type="entry name" value="Isoprenoid_Synthase_Type_I"/>
    <property type="match status" value="1"/>
</dbReference>
<evidence type="ECO:0000256" key="4">
    <source>
        <dbReference type="ARBA" id="ARBA00023239"/>
    </source>
</evidence>
<dbReference type="OrthoDB" id="1921927at2759"/>
<gene>
    <name evidence="8" type="ORF">POTOM_040521</name>
</gene>
<evidence type="ECO:0000259" key="6">
    <source>
        <dbReference type="Pfam" id="PF01397"/>
    </source>
</evidence>
<keyword evidence="2" id="KW-0479">Metal-binding</keyword>
<protein>
    <submittedName>
        <fullName evidence="8">Uncharacterized protein</fullName>
    </submittedName>
</protein>
<keyword evidence="4" id="KW-0456">Lyase</keyword>
<dbReference type="Pfam" id="PF03936">
    <property type="entry name" value="Terpene_synth_C"/>
    <property type="match status" value="2"/>
</dbReference>
<dbReference type="Pfam" id="PF01397">
    <property type="entry name" value="Terpene_synth"/>
    <property type="match status" value="1"/>
</dbReference>
<evidence type="ECO:0000256" key="1">
    <source>
        <dbReference type="ARBA" id="ARBA00001946"/>
    </source>
</evidence>
<feature type="region of interest" description="Disordered" evidence="5">
    <location>
        <begin position="856"/>
        <end position="881"/>
    </location>
</feature>
<accession>A0A8X7YSY8</accession>
<feature type="domain" description="Terpene synthase metal-binding" evidence="7">
    <location>
        <begin position="278"/>
        <end position="518"/>
    </location>
</feature>
<dbReference type="FunFam" id="1.10.600.10:FF:000007">
    <property type="entry name" value="Isoprene synthase, chloroplastic"/>
    <property type="match status" value="1"/>
</dbReference>